<reference evidence="3" key="1">
    <citation type="journal article" date="2019" name="Int. J. Syst. Evol. Microbiol.">
        <title>The Global Catalogue of Microorganisms (GCM) 10K type strain sequencing project: providing services to taxonomists for standard genome sequencing and annotation.</title>
        <authorList>
            <consortium name="The Broad Institute Genomics Platform"/>
            <consortium name="The Broad Institute Genome Sequencing Center for Infectious Disease"/>
            <person name="Wu L."/>
            <person name="Ma J."/>
        </authorList>
    </citation>
    <scope>NUCLEOTIDE SEQUENCE [LARGE SCALE GENOMIC DNA]</scope>
    <source>
        <strain evidence="3">CECT 7184</strain>
    </source>
</reference>
<sequence>MNQWIQLWKKECLEMWRNFKWIWVPLVFIILGLTEPLSTYYIPVIMESVGGLPEGAVFEMPMPSPGEVLIMTTSQFNMLGILVIVLASMGLISSERRSGVAGLILVRPVPHASYVTAKWAGMIVLGWLSLFLGYLASWYYTNLLFGSLSFGVMLNSFLLYGLWFTFIITLTVFFNALFKVSGLVAFAALTSVIGLSITTSVLEQWMTWSPAMALDLVGTMAMEGRLDTSFALVLVVTLVSVIALLAAASYVLKNKEMAS</sequence>
<evidence type="ECO:0000313" key="3">
    <source>
        <dbReference type="Proteomes" id="UP001596142"/>
    </source>
</evidence>
<feature type="transmembrane region" description="Helical" evidence="1">
    <location>
        <begin position="183"/>
        <end position="202"/>
    </location>
</feature>
<proteinExistence type="predicted"/>
<accession>A0ABW0YI39</accession>
<evidence type="ECO:0000256" key="1">
    <source>
        <dbReference type="SAM" id="Phobius"/>
    </source>
</evidence>
<keyword evidence="1" id="KW-0812">Transmembrane</keyword>
<comment type="caution">
    <text evidence="2">The sequence shown here is derived from an EMBL/GenBank/DDBJ whole genome shotgun (WGS) entry which is preliminary data.</text>
</comment>
<feature type="transmembrane region" description="Helical" evidence="1">
    <location>
        <begin position="68"/>
        <end position="92"/>
    </location>
</feature>
<keyword evidence="3" id="KW-1185">Reference proteome</keyword>
<keyword evidence="1" id="KW-0472">Membrane</keyword>
<organism evidence="2 3">
    <name type="scientific">Thalassorhabdus alkalitolerans</name>
    <dbReference type="NCBI Taxonomy" id="2282697"/>
    <lineage>
        <taxon>Bacteria</taxon>
        <taxon>Bacillati</taxon>
        <taxon>Bacillota</taxon>
        <taxon>Bacilli</taxon>
        <taxon>Bacillales</taxon>
        <taxon>Bacillaceae</taxon>
        <taxon>Thalassorhabdus</taxon>
    </lineage>
</organism>
<gene>
    <name evidence="2" type="ORF">ACFPU1_03290</name>
</gene>
<keyword evidence="1" id="KW-1133">Transmembrane helix</keyword>
<protein>
    <submittedName>
        <fullName evidence="2">ABC transporter permease</fullName>
    </submittedName>
</protein>
<evidence type="ECO:0000313" key="2">
    <source>
        <dbReference type="EMBL" id="MFC5711796.1"/>
    </source>
</evidence>
<feature type="transmembrane region" description="Helical" evidence="1">
    <location>
        <begin position="230"/>
        <end position="252"/>
    </location>
</feature>
<feature type="transmembrane region" description="Helical" evidence="1">
    <location>
        <begin position="157"/>
        <end position="178"/>
    </location>
</feature>
<feature type="transmembrane region" description="Helical" evidence="1">
    <location>
        <begin position="21"/>
        <end position="42"/>
    </location>
</feature>
<feature type="transmembrane region" description="Helical" evidence="1">
    <location>
        <begin position="113"/>
        <end position="137"/>
    </location>
</feature>
<dbReference type="Proteomes" id="UP001596142">
    <property type="component" value="Unassembled WGS sequence"/>
</dbReference>
<name>A0ABW0YI39_9BACI</name>
<dbReference type="RefSeq" id="WP_385938555.1">
    <property type="nucleotide sequence ID" value="NZ_JBHSOZ010000003.1"/>
</dbReference>
<dbReference type="EMBL" id="JBHSOZ010000003">
    <property type="protein sequence ID" value="MFC5711796.1"/>
    <property type="molecule type" value="Genomic_DNA"/>
</dbReference>
<dbReference type="Pfam" id="PF12679">
    <property type="entry name" value="ABC2_membrane_2"/>
    <property type="match status" value="1"/>
</dbReference>